<dbReference type="GO" id="GO:0008049">
    <property type="term" value="P:male courtship behavior"/>
    <property type="evidence" value="ECO:0007669"/>
    <property type="project" value="TreeGrafter"/>
</dbReference>
<keyword evidence="2" id="KW-1003">Cell membrane</keyword>
<dbReference type="GO" id="GO:0007635">
    <property type="term" value="P:chemosensory behavior"/>
    <property type="evidence" value="ECO:0007669"/>
    <property type="project" value="TreeGrafter"/>
</dbReference>
<evidence type="ECO:0000256" key="4">
    <source>
        <dbReference type="ARBA" id="ARBA00022989"/>
    </source>
</evidence>
<evidence type="ECO:0000256" key="2">
    <source>
        <dbReference type="ARBA" id="ARBA00022475"/>
    </source>
</evidence>
<evidence type="ECO:0000313" key="10">
    <source>
        <dbReference type="Proteomes" id="UP000292052"/>
    </source>
</evidence>
<evidence type="ECO:0000256" key="6">
    <source>
        <dbReference type="ARBA" id="ARBA00023170"/>
    </source>
</evidence>
<comment type="subcellular location">
    <subcellularLocation>
        <location evidence="1">Cell membrane</location>
        <topology evidence="1">Multi-pass membrane protein</topology>
    </subcellularLocation>
</comment>
<dbReference type="GO" id="GO:0043025">
    <property type="term" value="C:neuronal cell body"/>
    <property type="evidence" value="ECO:0007669"/>
    <property type="project" value="TreeGrafter"/>
</dbReference>
<feature type="transmembrane region" description="Helical" evidence="8">
    <location>
        <begin position="177"/>
        <end position="197"/>
    </location>
</feature>
<dbReference type="GO" id="GO:0007165">
    <property type="term" value="P:signal transduction"/>
    <property type="evidence" value="ECO:0007669"/>
    <property type="project" value="UniProtKB-KW"/>
</dbReference>
<protein>
    <recommendedName>
        <fullName evidence="11">7tm 7 domain containing protein</fullName>
    </recommendedName>
</protein>
<dbReference type="GO" id="GO:0030424">
    <property type="term" value="C:axon"/>
    <property type="evidence" value="ECO:0007669"/>
    <property type="project" value="TreeGrafter"/>
</dbReference>
<evidence type="ECO:0000313" key="9">
    <source>
        <dbReference type="EMBL" id="RZB40647.1"/>
    </source>
</evidence>
<feature type="non-terminal residue" evidence="9">
    <location>
        <position position="1"/>
    </location>
</feature>
<dbReference type="Proteomes" id="UP000292052">
    <property type="component" value="Unassembled WGS sequence"/>
</dbReference>
<feature type="non-terminal residue" evidence="9">
    <location>
        <position position="266"/>
    </location>
</feature>
<keyword evidence="3 8" id="KW-0812">Transmembrane</keyword>
<keyword evidence="10" id="KW-1185">Reference proteome</keyword>
<dbReference type="AlphaFoldDB" id="A0A482VBK0"/>
<proteinExistence type="predicted"/>
<gene>
    <name evidence="9" type="ORF">BDFB_011115</name>
</gene>
<feature type="transmembrane region" description="Helical" evidence="8">
    <location>
        <begin position="135"/>
        <end position="165"/>
    </location>
</feature>
<accession>A0A482VBK0</accession>
<keyword evidence="6" id="KW-0675">Receptor</keyword>
<sequence length="266" mass="31355">HNIYQEMDLKAINSILKVGRIFALTPSSTENRKPSIFQKCYVILVFLTLTVGASLVMRIVMDIDLFLHDCYSLFILMIFKRERWFKLIKNLRARYKHQTFLLREKVCTKRQLKYLEKIKRNIFFLKDCVDVFNDIFGWIFLFNIIFGVARSLIYLDMIVISLNGFRIDNYFKNALRLLSHINVVSIFWVEFLSIALICDEILKEFGEILTIANNLGMISVESEEVRRFFNSVNDNRPEFTAARFFSIDRSAIFTVLNAMTTFLIVM</sequence>
<dbReference type="PANTHER" id="PTHR21143">
    <property type="entry name" value="INVERTEBRATE GUSTATORY RECEPTOR"/>
    <property type="match status" value="1"/>
</dbReference>
<evidence type="ECO:0000256" key="3">
    <source>
        <dbReference type="ARBA" id="ARBA00022692"/>
    </source>
</evidence>
<dbReference type="Pfam" id="PF08395">
    <property type="entry name" value="7tm_7"/>
    <property type="match status" value="1"/>
</dbReference>
<feature type="transmembrane region" description="Helical" evidence="8">
    <location>
        <begin position="41"/>
        <end position="61"/>
    </location>
</feature>
<keyword evidence="5 8" id="KW-0472">Membrane</keyword>
<dbReference type="GO" id="GO:0005886">
    <property type="term" value="C:plasma membrane"/>
    <property type="evidence" value="ECO:0007669"/>
    <property type="project" value="UniProtKB-SubCell"/>
</dbReference>
<comment type="caution">
    <text evidence="9">The sequence shown here is derived from an EMBL/GenBank/DDBJ whole genome shotgun (WGS) entry which is preliminary data.</text>
</comment>
<dbReference type="OrthoDB" id="6478931at2759"/>
<evidence type="ECO:0000256" key="8">
    <source>
        <dbReference type="SAM" id="Phobius"/>
    </source>
</evidence>
<evidence type="ECO:0000256" key="1">
    <source>
        <dbReference type="ARBA" id="ARBA00004651"/>
    </source>
</evidence>
<name>A0A482VBK0_ASBVE</name>
<dbReference type="EMBL" id="QDEB01117088">
    <property type="protein sequence ID" value="RZB40647.1"/>
    <property type="molecule type" value="Genomic_DNA"/>
</dbReference>
<dbReference type="PANTHER" id="PTHR21143:SF104">
    <property type="entry name" value="GUSTATORY RECEPTOR 8A-RELATED"/>
    <property type="match status" value="1"/>
</dbReference>
<dbReference type="GO" id="GO:0050909">
    <property type="term" value="P:sensory perception of taste"/>
    <property type="evidence" value="ECO:0007669"/>
    <property type="project" value="InterPro"/>
</dbReference>
<evidence type="ECO:0008006" key="11">
    <source>
        <dbReference type="Google" id="ProtNLM"/>
    </source>
</evidence>
<keyword evidence="4 8" id="KW-1133">Transmembrane helix</keyword>
<dbReference type="InterPro" id="IPR013604">
    <property type="entry name" value="7TM_chemorcpt"/>
</dbReference>
<dbReference type="GO" id="GO:0030425">
    <property type="term" value="C:dendrite"/>
    <property type="evidence" value="ECO:0007669"/>
    <property type="project" value="TreeGrafter"/>
</dbReference>
<organism evidence="9 10">
    <name type="scientific">Asbolus verrucosus</name>
    <name type="common">Desert ironclad beetle</name>
    <dbReference type="NCBI Taxonomy" id="1661398"/>
    <lineage>
        <taxon>Eukaryota</taxon>
        <taxon>Metazoa</taxon>
        <taxon>Ecdysozoa</taxon>
        <taxon>Arthropoda</taxon>
        <taxon>Hexapoda</taxon>
        <taxon>Insecta</taxon>
        <taxon>Pterygota</taxon>
        <taxon>Neoptera</taxon>
        <taxon>Endopterygota</taxon>
        <taxon>Coleoptera</taxon>
        <taxon>Polyphaga</taxon>
        <taxon>Cucujiformia</taxon>
        <taxon>Tenebrionidae</taxon>
        <taxon>Pimeliinae</taxon>
        <taxon>Asbolus</taxon>
    </lineage>
</organism>
<evidence type="ECO:0000256" key="5">
    <source>
        <dbReference type="ARBA" id="ARBA00023136"/>
    </source>
</evidence>
<evidence type="ECO:0000256" key="7">
    <source>
        <dbReference type="ARBA" id="ARBA00023224"/>
    </source>
</evidence>
<keyword evidence="7" id="KW-0807">Transducer</keyword>
<reference evidence="9 10" key="1">
    <citation type="submission" date="2017-03" db="EMBL/GenBank/DDBJ databases">
        <title>Genome of the blue death feigning beetle - Asbolus verrucosus.</title>
        <authorList>
            <person name="Rider S.D."/>
        </authorList>
    </citation>
    <scope>NUCLEOTIDE SEQUENCE [LARGE SCALE GENOMIC DNA]</scope>
    <source>
        <strain evidence="9">Butters</strain>
        <tissue evidence="9">Head and leg muscle</tissue>
    </source>
</reference>